<organism evidence="1 2">
    <name type="scientific">Alteromonas aquimaris</name>
    <dbReference type="NCBI Taxonomy" id="2998417"/>
    <lineage>
        <taxon>Bacteria</taxon>
        <taxon>Pseudomonadati</taxon>
        <taxon>Pseudomonadota</taxon>
        <taxon>Gammaproteobacteria</taxon>
        <taxon>Alteromonadales</taxon>
        <taxon>Alteromonadaceae</taxon>
        <taxon>Alteromonas/Salinimonas group</taxon>
        <taxon>Alteromonas</taxon>
    </lineage>
</organism>
<evidence type="ECO:0008006" key="3">
    <source>
        <dbReference type="Google" id="ProtNLM"/>
    </source>
</evidence>
<reference evidence="1" key="1">
    <citation type="submission" date="2022-11" db="EMBL/GenBank/DDBJ databases">
        <title>Alteromonas sp. nov., isolated from sea water of the Qingdao.</title>
        <authorList>
            <person name="Wang Q."/>
        </authorList>
    </citation>
    <scope>NUCLEOTIDE SEQUENCE</scope>
    <source>
        <strain evidence="1">ASW11-7</strain>
    </source>
</reference>
<dbReference type="InterPro" id="IPR012337">
    <property type="entry name" value="RNaseH-like_sf"/>
</dbReference>
<dbReference type="SUPFAM" id="SSF53098">
    <property type="entry name" value="Ribonuclease H-like"/>
    <property type="match status" value="1"/>
</dbReference>
<keyword evidence="2" id="KW-1185">Reference proteome</keyword>
<dbReference type="RefSeq" id="WP_265615830.1">
    <property type="nucleotide sequence ID" value="NZ_JAPFRD010000002.1"/>
</dbReference>
<accession>A0ABT3P2Z6</accession>
<sequence length="572" mass="65888">MYADFIELRLKQSMNAKVQWANPYDVLTVVWCDYRLRRIAVANMSEAFGWDANKQTMAEGGNRKKAHQMKKPKVFQFSEAEKLFDLFEQDGGINTFIYPKIIREPESVLEESQLSKWYPKADNAISVLGSLIEPDAIERYLLNNGHSELLKQRLQELRDEHPNKKFSSQTVLTRYLNQYITFGMTRNALLPLGLMNTGCNYQHSENDNVNKRGRGGADGRNTSSIYTGVRPLDKRLIKKIAKRFGTASRHGALFIRDIYDDYCAEALNLQEVELPEPDENGNRDVTRVNPYILSEGSFRYHYDNTIPLLEKLTRRYGIVKTQRDFKDRQGHAADSVVGANYVVEIDSTELSIHVRDPRFKKKRLSAGRVFLTVAICVRTRYILGYSLSFKQPTWENVAECLYNAFEDKRAYCEQFGLSIKEHEWACHHGFFIVRIDNGKEFPEYQMDEQMRHSSGFFRVEIVPKARGDFKAVVERQFGTTDRYAAKHPGGIEADRDKTEQDASQRATLTIDELHRVIIRKIIHQNLHRNCAKLRDKDMAQAGVGITPYSLWSYSIKHQMGGGRPVSKSKLPS</sequence>
<dbReference type="InterPro" id="IPR036397">
    <property type="entry name" value="RNaseH_sf"/>
</dbReference>
<dbReference type="EMBL" id="JAPFRD010000002">
    <property type="protein sequence ID" value="MCW8107129.1"/>
    <property type="molecule type" value="Genomic_DNA"/>
</dbReference>
<dbReference type="Gene3D" id="3.30.420.10">
    <property type="entry name" value="Ribonuclease H-like superfamily/Ribonuclease H"/>
    <property type="match status" value="1"/>
</dbReference>
<evidence type="ECO:0000313" key="1">
    <source>
        <dbReference type="EMBL" id="MCW8107129.1"/>
    </source>
</evidence>
<protein>
    <recommendedName>
        <fullName evidence="3">Transposase</fullName>
    </recommendedName>
</protein>
<comment type="caution">
    <text evidence="1">The sequence shown here is derived from an EMBL/GenBank/DDBJ whole genome shotgun (WGS) entry which is preliminary data.</text>
</comment>
<dbReference type="Proteomes" id="UP001142810">
    <property type="component" value="Unassembled WGS sequence"/>
</dbReference>
<name>A0ABT3P2Z6_9ALTE</name>
<gene>
    <name evidence="1" type="ORF">OPS25_01250</name>
</gene>
<evidence type="ECO:0000313" key="2">
    <source>
        <dbReference type="Proteomes" id="UP001142810"/>
    </source>
</evidence>
<proteinExistence type="predicted"/>